<dbReference type="GO" id="GO:0003747">
    <property type="term" value="F:translation release factor activity"/>
    <property type="evidence" value="ECO:0007669"/>
    <property type="project" value="InterPro"/>
</dbReference>
<dbReference type="Pfam" id="PF00472">
    <property type="entry name" value="RF-1"/>
    <property type="match status" value="1"/>
</dbReference>
<keyword evidence="3" id="KW-0648">Protein biosynthesis</keyword>
<evidence type="ECO:0000256" key="3">
    <source>
        <dbReference type="ARBA" id="ARBA00022917"/>
    </source>
</evidence>
<gene>
    <name evidence="5" type="ORF">ABPD24_00395</name>
</gene>
<dbReference type="AlphaFoldDB" id="A0AAU7QSF4"/>
<dbReference type="Pfam" id="PF03462">
    <property type="entry name" value="PCRF"/>
    <property type="match status" value="1"/>
</dbReference>
<name>A0AAU7QSF4_9FLAO</name>
<dbReference type="SMART" id="SM00937">
    <property type="entry name" value="PCRF"/>
    <property type="match status" value="1"/>
</dbReference>
<evidence type="ECO:0000256" key="1">
    <source>
        <dbReference type="ARBA" id="ARBA00010835"/>
    </source>
</evidence>
<sequence>MFINIQKIKKKLINLESNNLYKKKSIYYKKLYTLRTIVNLYNKYLKNKMIIKDNMLLKSNTKNKELLNLILKDNINLKKKNYIYKKKIKNKIFKKKNKKSLLEIRSNTGGDESCLFVKDLYKMYIKYFTKNKINFKLINNNKNKIGYKEVTIKINDNKLYNYIKYESGIHRVQRIPITDSKNRIHTSICSVTILPIINNKKIIINNNEIKRYTFRSKGAGGQNVNKVETAIRLIHIPTKIIVECQEERSQYKNYKKAIKILQYKIFLKQFKNNLYLLNNKRKQIILHAKRSLKIRTYNYPNNKIIDHRIKKKFPLTYIMEGNLQIILKHFKNYI</sequence>
<dbReference type="GO" id="GO:0005737">
    <property type="term" value="C:cytoplasm"/>
    <property type="evidence" value="ECO:0007669"/>
    <property type="project" value="UniProtKB-ARBA"/>
</dbReference>
<dbReference type="SUPFAM" id="SSF75620">
    <property type="entry name" value="Release factor"/>
    <property type="match status" value="1"/>
</dbReference>
<dbReference type="Gene3D" id="3.30.70.1660">
    <property type="match status" value="1"/>
</dbReference>
<dbReference type="Gene3D" id="3.30.160.20">
    <property type="match status" value="1"/>
</dbReference>
<proteinExistence type="inferred from homology"/>
<evidence type="ECO:0000259" key="4">
    <source>
        <dbReference type="PROSITE" id="PS00745"/>
    </source>
</evidence>
<dbReference type="EMBL" id="CP157897">
    <property type="protein sequence ID" value="XBT18914.1"/>
    <property type="molecule type" value="Genomic_DNA"/>
</dbReference>
<dbReference type="InterPro" id="IPR050057">
    <property type="entry name" value="Prokaryotic/Mito_RF"/>
</dbReference>
<dbReference type="PANTHER" id="PTHR43804">
    <property type="entry name" value="LD18447P"/>
    <property type="match status" value="1"/>
</dbReference>
<dbReference type="InterPro" id="IPR045853">
    <property type="entry name" value="Pep_chain_release_fac_I_sf"/>
</dbReference>
<feature type="domain" description="Prokaryotic-type class I peptide chain release factors" evidence="4">
    <location>
        <begin position="215"/>
        <end position="231"/>
    </location>
</feature>
<protein>
    <submittedName>
        <fullName evidence="5">PCRF domain-containing protein</fullName>
    </submittedName>
</protein>
<organism evidence="5">
    <name type="scientific">Candidatus Shikimatogenerans sp. AspAUS03</name>
    <dbReference type="NCBI Taxonomy" id="3158563"/>
    <lineage>
        <taxon>Bacteria</taxon>
        <taxon>Pseudomonadati</taxon>
        <taxon>Bacteroidota</taxon>
        <taxon>Flavobacteriia</taxon>
        <taxon>Flavobacteriales</taxon>
        <taxon>Candidatus Shikimatogenerans</taxon>
    </lineage>
</organism>
<dbReference type="InterPro" id="IPR005139">
    <property type="entry name" value="PCRF"/>
</dbReference>
<dbReference type="PANTHER" id="PTHR43804:SF7">
    <property type="entry name" value="LD18447P"/>
    <property type="match status" value="1"/>
</dbReference>
<evidence type="ECO:0000256" key="2">
    <source>
        <dbReference type="ARBA" id="ARBA00022481"/>
    </source>
</evidence>
<reference evidence="5" key="1">
    <citation type="submission" date="2024-06" db="EMBL/GenBank/DDBJ databases">
        <title>Diversity, functionality, and evolutionary history of bacterial symbionts in false click beetles (Coleoptera, Throscidae).</title>
        <authorList>
            <person name="Wierz J.C."/>
            <person name="Malm H."/>
            <person name="Kaltenpoth M."/>
            <person name="Engl T."/>
        </authorList>
    </citation>
    <scope>NUCLEOTIDE SEQUENCE</scope>
    <source>
        <strain evidence="5">AspAUS03</strain>
    </source>
</reference>
<dbReference type="PROSITE" id="PS00745">
    <property type="entry name" value="RF_PROK_I"/>
    <property type="match status" value="1"/>
</dbReference>
<keyword evidence="2" id="KW-0488">Methylation</keyword>
<evidence type="ECO:0000313" key="5">
    <source>
        <dbReference type="EMBL" id="XBT18914.1"/>
    </source>
</evidence>
<accession>A0AAU7QSF4</accession>
<dbReference type="InterPro" id="IPR000352">
    <property type="entry name" value="Pep_chain_release_fac_I"/>
</dbReference>
<comment type="similarity">
    <text evidence="1">Belongs to the prokaryotic/mitochondrial release factor family.</text>
</comment>